<dbReference type="OrthoDB" id="4109521at2"/>
<proteinExistence type="predicted"/>
<sequence length="237" mass="26326">MRTRPLASILEATCDAILDLTLFPLALEADSNGAYVLGVMGEDALRTRSRGPYTPDNLPPEVVSTIRFAALRWSVKPERPEFTVEGGGRWPRLLMVLPHSKVSIRFVVPEDAPPIPEPAPHNAGPGGDIRLALEFVVRTLDATRMRTGKEPPLSLRLSFPEDPDYDSKVASVPDDWADLLLPAIPTIQLDRRRCSRRQRKAHDDAVRTVAYTDQTIDPLGRHGFTTWLGSARVQDPH</sequence>
<dbReference type="Proteomes" id="UP000002791">
    <property type="component" value="Chromosome"/>
</dbReference>
<protein>
    <submittedName>
        <fullName evidence="1">Uncharacterized protein</fullName>
    </submittedName>
</protein>
<reference evidence="1 2" key="1">
    <citation type="submission" date="2011-11" db="EMBL/GenBank/DDBJ databases">
        <title>The Noncontiguous Finished sequence of Saccharomonospora cyanea NA-134.</title>
        <authorList>
            <consortium name="US DOE Joint Genome Institute"/>
            <person name="Lucas S."/>
            <person name="Han J."/>
            <person name="Lapidus A."/>
            <person name="Cheng J.-F."/>
            <person name="Goodwin L."/>
            <person name="Pitluck S."/>
            <person name="Peters L."/>
            <person name="Ovchinnikova G."/>
            <person name="Lu M."/>
            <person name="Detter J.C."/>
            <person name="Han C."/>
            <person name="Tapia R."/>
            <person name="Land M."/>
            <person name="Hauser L."/>
            <person name="Kyrpides N."/>
            <person name="Ivanova N."/>
            <person name="Pagani I."/>
            <person name="Brambilla E.-M."/>
            <person name="Klenk H.-P."/>
            <person name="Woyke T."/>
        </authorList>
    </citation>
    <scope>NUCLEOTIDE SEQUENCE [LARGE SCALE GENOMIC DNA]</scope>
    <source>
        <strain evidence="1 2">NA-134</strain>
    </source>
</reference>
<dbReference type="EMBL" id="CM001440">
    <property type="protein sequence ID" value="EHR62318.1"/>
    <property type="molecule type" value="Genomic_DNA"/>
</dbReference>
<dbReference type="RefSeq" id="WP_005458058.1">
    <property type="nucleotide sequence ID" value="NZ_CM001440.1"/>
</dbReference>
<evidence type="ECO:0000313" key="2">
    <source>
        <dbReference type="Proteomes" id="UP000002791"/>
    </source>
</evidence>
<evidence type="ECO:0000313" key="1">
    <source>
        <dbReference type="EMBL" id="EHR62318.1"/>
    </source>
</evidence>
<dbReference type="AlphaFoldDB" id="H5XCS4"/>
<gene>
    <name evidence="1" type="ORF">SaccyDRAFT_3489</name>
</gene>
<accession>H5XCS4</accession>
<dbReference type="HOGENOM" id="CLU_1169985_0_0_11"/>
<organism evidence="1 2">
    <name type="scientific">Saccharomonospora cyanea NA-134</name>
    <dbReference type="NCBI Taxonomy" id="882082"/>
    <lineage>
        <taxon>Bacteria</taxon>
        <taxon>Bacillati</taxon>
        <taxon>Actinomycetota</taxon>
        <taxon>Actinomycetes</taxon>
        <taxon>Pseudonocardiales</taxon>
        <taxon>Pseudonocardiaceae</taxon>
        <taxon>Saccharomonospora</taxon>
    </lineage>
</organism>
<keyword evidence="2" id="KW-1185">Reference proteome</keyword>
<name>H5XCS4_9PSEU</name>